<dbReference type="CDD" id="cd05403">
    <property type="entry name" value="NT_KNTase_like"/>
    <property type="match status" value="1"/>
</dbReference>
<protein>
    <recommendedName>
        <fullName evidence="3">Nucleotidyltransferase domain-containing protein</fullName>
    </recommendedName>
</protein>
<sequence length="99" mass="11370">MRPTEDHVSIIHDTVTDLLGEEASVYLFGSRVDDGCRRGDIDLYIEAFELDGSRTRIQTRLQRSLWGLLGPRRIDLLIRLAEATLRPIHRDTLEQGVRL</sequence>
<dbReference type="Gene3D" id="3.30.460.10">
    <property type="entry name" value="Beta Polymerase, domain 2"/>
    <property type="match status" value="1"/>
</dbReference>
<dbReference type="Proteomes" id="UP000198807">
    <property type="component" value="Unassembled WGS sequence"/>
</dbReference>
<name>A0A1H7M5K1_9GAMM</name>
<keyword evidence="2" id="KW-1185">Reference proteome</keyword>
<evidence type="ECO:0008006" key="3">
    <source>
        <dbReference type="Google" id="ProtNLM"/>
    </source>
</evidence>
<reference evidence="2" key="1">
    <citation type="submission" date="2016-10" db="EMBL/GenBank/DDBJ databases">
        <authorList>
            <person name="Varghese N."/>
            <person name="Submissions S."/>
        </authorList>
    </citation>
    <scope>NUCLEOTIDE SEQUENCE [LARGE SCALE GENOMIC DNA]</scope>
    <source>
        <strain evidence="2">CGMCC 1.9150</strain>
    </source>
</reference>
<accession>A0A1H7M5K1</accession>
<dbReference type="STRING" id="650850.SAMN04488129_106136"/>
<dbReference type="AlphaFoldDB" id="A0A1H7M5K1"/>
<dbReference type="EMBL" id="FOBC01000006">
    <property type="protein sequence ID" value="SEL06228.1"/>
    <property type="molecule type" value="Genomic_DNA"/>
</dbReference>
<proteinExistence type="predicted"/>
<gene>
    <name evidence="1" type="ORF">SAMN04488129_106136</name>
</gene>
<organism evidence="1 2">
    <name type="scientific">Halomonas daqiaonensis</name>
    <dbReference type="NCBI Taxonomy" id="650850"/>
    <lineage>
        <taxon>Bacteria</taxon>
        <taxon>Pseudomonadati</taxon>
        <taxon>Pseudomonadota</taxon>
        <taxon>Gammaproteobacteria</taxon>
        <taxon>Oceanospirillales</taxon>
        <taxon>Halomonadaceae</taxon>
        <taxon>Halomonas</taxon>
    </lineage>
</organism>
<dbReference type="SUPFAM" id="SSF81301">
    <property type="entry name" value="Nucleotidyltransferase"/>
    <property type="match status" value="1"/>
</dbReference>
<dbReference type="InterPro" id="IPR043519">
    <property type="entry name" value="NT_sf"/>
</dbReference>
<evidence type="ECO:0000313" key="1">
    <source>
        <dbReference type="EMBL" id="SEL06228.1"/>
    </source>
</evidence>
<evidence type="ECO:0000313" key="2">
    <source>
        <dbReference type="Proteomes" id="UP000198807"/>
    </source>
</evidence>